<comment type="subcellular location">
    <subcellularLocation>
        <location evidence="1">Membrane</location>
        <topology evidence="1">Multi-pass membrane protein</topology>
    </subcellularLocation>
</comment>
<evidence type="ECO:0000259" key="6">
    <source>
        <dbReference type="Pfam" id="PF00892"/>
    </source>
</evidence>
<dbReference type="EMBL" id="JAKIKP010000008">
    <property type="protein sequence ID" value="MCL1143365.1"/>
    <property type="molecule type" value="Genomic_DNA"/>
</dbReference>
<evidence type="ECO:0000313" key="7">
    <source>
        <dbReference type="EMBL" id="MCL1143365.1"/>
    </source>
</evidence>
<dbReference type="InterPro" id="IPR037185">
    <property type="entry name" value="EmrE-like"/>
</dbReference>
<feature type="transmembrane region" description="Helical" evidence="5">
    <location>
        <begin position="49"/>
        <end position="70"/>
    </location>
</feature>
<reference evidence="7" key="1">
    <citation type="submission" date="2022-01" db="EMBL/GenBank/DDBJ databases">
        <title>Whole genome-based taxonomy of the Shewanellaceae.</title>
        <authorList>
            <person name="Martin-Rodriguez A.J."/>
        </authorList>
    </citation>
    <scope>NUCLEOTIDE SEQUENCE</scope>
    <source>
        <strain evidence="7">DSM 16422</strain>
    </source>
</reference>
<keyword evidence="3 5" id="KW-1133">Transmembrane helix</keyword>
<feature type="transmembrane region" description="Helical" evidence="5">
    <location>
        <begin position="127"/>
        <end position="144"/>
    </location>
</feature>
<dbReference type="PANTHER" id="PTHR32322">
    <property type="entry name" value="INNER MEMBRANE TRANSPORTER"/>
    <property type="match status" value="1"/>
</dbReference>
<keyword evidence="2 5" id="KW-0812">Transmembrane</keyword>
<feature type="transmembrane region" description="Helical" evidence="5">
    <location>
        <begin position="253"/>
        <end position="272"/>
    </location>
</feature>
<feature type="transmembrane region" description="Helical" evidence="5">
    <location>
        <begin position="217"/>
        <end position="238"/>
    </location>
</feature>
<evidence type="ECO:0000256" key="1">
    <source>
        <dbReference type="ARBA" id="ARBA00004141"/>
    </source>
</evidence>
<feature type="transmembrane region" description="Helical" evidence="5">
    <location>
        <begin position="175"/>
        <end position="196"/>
    </location>
</feature>
<dbReference type="GO" id="GO:0016020">
    <property type="term" value="C:membrane"/>
    <property type="evidence" value="ECO:0007669"/>
    <property type="project" value="UniProtKB-SubCell"/>
</dbReference>
<evidence type="ECO:0000256" key="3">
    <source>
        <dbReference type="ARBA" id="ARBA00022989"/>
    </source>
</evidence>
<dbReference type="Pfam" id="PF00892">
    <property type="entry name" value="EamA"/>
    <property type="match status" value="1"/>
</dbReference>
<dbReference type="SUPFAM" id="SSF103481">
    <property type="entry name" value="Multidrug resistance efflux transporter EmrE"/>
    <property type="match status" value="2"/>
</dbReference>
<protein>
    <submittedName>
        <fullName evidence="7">DMT family transporter</fullName>
    </submittedName>
</protein>
<dbReference type="InterPro" id="IPR050638">
    <property type="entry name" value="AA-Vitamin_Transporters"/>
</dbReference>
<feature type="transmembrane region" description="Helical" evidence="5">
    <location>
        <begin position="284"/>
        <end position="303"/>
    </location>
</feature>
<sequence length="331" mass="35957">MNNQAFVSVIQPYKTLLLTSIALVAFAANSVLCRMALSGGLNSAIDANSFTFIRLLTGAITLGILHWIFYRPQPTLATQLAEPHNQSSSVKPSFVSRVYQYLSALMLLMYAWFFSVGYLFLDTGTGALILFGAVQVTMIMCAILQGHKPTLIEMSGIFLAFMGLAYLIWPSLTEPTFSGFILMSLSGVAWGMYSVLGKHRAAQPLNSSSVLTTNFIHFGRAVVGMLVVMVILYLYPLIYQQAEFIELRISQQGIWLAAMSGIFASGLGYAIWYAALTGLQATQAASVQLSVPLLAAVGGLIFMQEQITLHLLMSGSIILAGIAIVILFKPK</sequence>
<name>A0A9X1ZPU7_9GAMM</name>
<feature type="transmembrane region" description="Helical" evidence="5">
    <location>
        <begin position="309"/>
        <end position="328"/>
    </location>
</feature>
<dbReference type="RefSeq" id="WP_248996039.1">
    <property type="nucleotide sequence ID" value="NZ_JAKIKP010000008.1"/>
</dbReference>
<evidence type="ECO:0000313" key="8">
    <source>
        <dbReference type="Proteomes" id="UP001139333"/>
    </source>
</evidence>
<evidence type="ECO:0000256" key="2">
    <source>
        <dbReference type="ARBA" id="ARBA00022692"/>
    </source>
</evidence>
<evidence type="ECO:0000256" key="4">
    <source>
        <dbReference type="ARBA" id="ARBA00023136"/>
    </source>
</evidence>
<dbReference type="AlphaFoldDB" id="A0A9X1ZPU7"/>
<dbReference type="InterPro" id="IPR000620">
    <property type="entry name" value="EamA_dom"/>
</dbReference>
<accession>A0A9X1ZPU7</accession>
<proteinExistence type="predicted"/>
<gene>
    <name evidence="7" type="ORF">L2672_11730</name>
</gene>
<evidence type="ECO:0000256" key="5">
    <source>
        <dbReference type="SAM" id="Phobius"/>
    </source>
</evidence>
<keyword evidence="8" id="KW-1185">Reference proteome</keyword>
<feature type="transmembrane region" description="Helical" evidence="5">
    <location>
        <begin position="151"/>
        <end position="169"/>
    </location>
</feature>
<keyword evidence="4 5" id="KW-0472">Membrane</keyword>
<organism evidence="7 8">
    <name type="scientific">Shewanella gaetbuli</name>
    <dbReference type="NCBI Taxonomy" id="220752"/>
    <lineage>
        <taxon>Bacteria</taxon>
        <taxon>Pseudomonadati</taxon>
        <taxon>Pseudomonadota</taxon>
        <taxon>Gammaproteobacteria</taxon>
        <taxon>Alteromonadales</taxon>
        <taxon>Shewanellaceae</taxon>
        <taxon>Shewanella</taxon>
    </lineage>
</organism>
<feature type="transmembrane region" description="Helical" evidence="5">
    <location>
        <begin position="101"/>
        <end position="121"/>
    </location>
</feature>
<feature type="domain" description="EamA" evidence="6">
    <location>
        <begin position="178"/>
        <end position="326"/>
    </location>
</feature>
<dbReference type="PANTHER" id="PTHR32322:SF9">
    <property type="entry name" value="AMINO-ACID METABOLITE EFFLUX PUMP-RELATED"/>
    <property type="match status" value="1"/>
</dbReference>
<comment type="caution">
    <text evidence="7">The sequence shown here is derived from an EMBL/GenBank/DDBJ whole genome shotgun (WGS) entry which is preliminary data.</text>
</comment>
<dbReference type="Proteomes" id="UP001139333">
    <property type="component" value="Unassembled WGS sequence"/>
</dbReference>